<reference evidence="1 2" key="1">
    <citation type="submission" date="2013-12" db="EMBL/GenBank/DDBJ databases">
        <authorList>
            <consortium name="DOE Joint Genome Institute"/>
            <person name="Kappler U."/>
            <person name="Huntemann M."/>
            <person name="Han J."/>
            <person name="Chen A."/>
            <person name="Kyrpides N."/>
            <person name="Mavromatis K."/>
            <person name="Markowitz V."/>
            <person name="Palaniappan K."/>
            <person name="Ivanova N."/>
            <person name="Schaumberg A."/>
            <person name="Pati A."/>
            <person name="Liolios K."/>
            <person name="Nordberg H.P."/>
            <person name="Cantor M.N."/>
            <person name="Hua S.X."/>
            <person name="Woyke T."/>
        </authorList>
    </citation>
    <scope>NUCLEOTIDE SEQUENCE [LARGE SCALE GENOMIC DNA]</scope>
    <source>
        <strain evidence="2">AL2</strain>
    </source>
</reference>
<evidence type="ECO:0000313" key="1">
    <source>
        <dbReference type="EMBL" id="AHF01327.1"/>
    </source>
</evidence>
<dbReference type="KEGG" id="tao:THIAE_05520"/>
<organism evidence="1 2">
    <name type="scientific">Thiomicrospira aerophila AL3</name>
    <dbReference type="NCBI Taxonomy" id="717772"/>
    <lineage>
        <taxon>Bacteria</taxon>
        <taxon>Pseudomonadati</taxon>
        <taxon>Pseudomonadota</taxon>
        <taxon>Gammaproteobacteria</taxon>
        <taxon>Thiotrichales</taxon>
        <taxon>Piscirickettsiaceae</taxon>
        <taxon>Thiomicrospira</taxon>
    </lineage>
</organism>
<dbReference type="Proteomes" id="UP000005380">
    <property type="component" value="Chromosome"/>
</dbReference>
<gene>
    <name evidence="1" type="ORF">THIAE_05520</name>
</gene>
<sequence>MKKIDYQIDCYACQHFEITWQATHPRACNAYGFKTRSLPSQVVLATSGQPCLKFSPKRPLDTETAATQASSSSSINIKV</sequence>
<evidence type="ECO:0000313" key="2">
    <source>
        <dbReference type="Proteomes" id="UP000005380"/>
    </source>
</evidence>
<protein>
    <submittedName>
        <fullName evidence="1">Uracil-DNA glycosylase</fullName>
    </submittedName>
</protein>
<dbReference type="EMBL" id="CP007030">
    <property type="protein sequence ID" value="AHF01327.1"/>
    <property type="molecule type" value="Genomic_DNA"/>
</dbReference>
<name>W0DSA4_9GAMM</name>
<proteinExistence type="predicted"/>
<dbReference type="HOGENOM" id="CLU_2604934_0_0_6"/>
<dbReference type="AlphaFoldDB" id="W0DSA4"/>
<dbReference type="eggNOG" id="ENOG5033AUC">
    <property type="taxonomic scope" value="Bacteria"/>
</dbReference>
<keyword evidence="2" id="KW-1185">Reference proteome</keyword>
<accession>W0DSA4</accession>
<dbReference type="InParanoid" id="W0DSA4"/>